<keyword evidence="4 7" id="KW-1133">Transmembrane helix</keyword>
<protein>
    <submittedName>
        <fullName evidence="9">Cytochrome c oxidase assembly protein</fullName>
    </submittedName>
</protein>
<dbReference type="Pfam" id="PF09678">
    <property type="entry name" value="Caa3_CtaG"/>
    <property type="match status" value="1"/>
</dbReference>
<proteinExistence type="predicted"/>
<feature type="transmembrane region" description="Helical" evidence="7">
    <location>
        <begin position="300"/>
        <end position="321"/>
    </location>
</feature>
<evidence type="ECO:0000256" key="8">
    <source>
        <dbReference type="SAM" id="SignalP"/>
    </source>
</evidence>
<evidence type="ECO:0000256" key="6">
    <source>
        <dbReference type="SAM" id="MobiDB-lite"/>
    </source>
</evidence>
<evidence type="ECO:0000313" key="9">
    <source>
        <dbReference type="EMBL" id="RXN92295.1"/>
    </source>
</evidence>
<dbReference type="OrthoDB" id="9808789at2"/>
<organism evidence="9 10">
    <name type="scientific">Achromobacter aloeverae</name>
    <dbReference type="NCBI Taxonomy" id="1750518"/>
    <lineage>
        <taxon>Bacteria</taxon>
        <taxon>Pseudomonadati</taxon>
        <taxon>Pseudomonadota</taxon>
        <taxon>Betaproteobacteria</taxon>
        <taxon>Burkholderiales</taxon>
        <taxon>Alcaligenaceae</taxon>
        <taxon>Achromobacter</taxon>
    </lineage>
</organism>
<evidence type="ECO:0000256" key="1">
    <source>
        <dbReference type="ARBA" id="ARBA00004651"/>
    </source>
</evidence>
<keyword evidence="2" id="KW-1003">Cell membrane</keyword>
<feature type="transmembrane region" description="Helical" evidence="7">
    <location>
        <begin position="220"/>
        <end position="242"/>
    </location>
</feature>
<accession>A0A4Q1HQH4</accession>
<dbReference type="InterPro" id="IPR019108">
    <property type="entry name" value="Caa3_assmbl_CtaG-rel"/>
</dbReference>
<reference evidence="9 10" key="1">
    <citation type="journal article" date="2017" name="Int. J. Syst. Evol. Microbiol.">
        <title>Achromobacter aloeverae sp. nov., isolated from the root of Aloe vera (L.) Burm.f.</title>
        <authorList>
            <person name="Kuncharoen N."/>
            <person name="Muramatsu Y."/>
            <person name="Shibata C."/>
            <person name="Kamakura Y."/>
            <person name="Nakagawa Y."/>
            <person name="Tanasupawat S."/>
        </authorList>
    </citation>
    <scope>NUCLEOTIDE SEQUENCE [LARGE SCALE GENOMIC DNA]</scope>
    <source>
        <strain evidence="9 10">AVA-1</strain>
    </source>
</reference>
<dbReference type="AlphaFoldDB" id="A0A4Q1HQH4"/>
<keyword evidence="5 7" id="KW-0472">Membrane</keyword>
<evidence type="ECO:0000256" key="2">
    <source>
        <dbReference type="ARBA" id="ARBA00022475"/>
    </source>
</evidence>
<dbReference type="EMBL" id="PYAL01000001">
    <property type="protein sequence ID" value="RXN92295.1"/>
    <property type="molecule type" value="Genomic_DNA"/>
</dbReference>
<comment type="subcellular location">
    <subcellularLocation>
        <location evidence="1">Cell membrane</location>
        <topology evidence="1">Multi-pass membrane protein</topology>
    </subcellularLocation>
</comment>
<sequence>MRLFISRLDSERASPWRRARAGAVAWAIRRATACAALAALAALPPPASAHMLASDAPLPDFLAWTAEPWIVALMALSLLLYLAGYARLARRTARKDEQAPGRALRRKRLAAFALGWLALAAALLSPLDGLSAALFSAHMLQHELLMIVAAPLLVLGRPLAIWLWALPPGLRRSIGGWLHARRFRAVWRPLSAPLGAWILHATALWAWHVPTLFQAALEHPAIHVLQHFSFLATALLFWWTAFPQPSAGNRTGHAMLGLFTTMVHTAALGALLTLAPGVWYPDYIEPTSALGLDPVQDQQLGGLIMWVPGGLAYLAAGLAVASRWLLRRSARPVHDGVRTTRPGTTAGQELPQEFP</sequence>
<evidence type="ECO:0000313" key="10">
    <source>
        <dbReference type="Proteomes" id="UP000290849"/>
    </source>
</evidence>
<evidence type="ECO:0000256" key="4">
    <source>
        <dbReference type="ARBA" id="ARBA00022989"/>
    </source>
</evidence>
<comment type="caution">
    <text evidence="9">The sequence shown here is derived from an EMBL/GenBank/DDBJ whole genome shotgun (WGS) entry which is preliminary data.</text>
</comment>
<dbReference type="Proteomes" id="UP000290849">
    <property type="component" value="Unassembled WGS sequence"/>
</dbReference>
<feature type="signal peptide" evidence="8">
    <location>
        <begin position="1"/>
        <end position="49"/>
    </location>
</feature>
<evidence type="ECO:0000256" key="3">
    <source>
        <dbReference type="ARBA" id="ARBA00022692"/>
    </source>
</evidence>
<evidence type="ECO:0000256" key="5">
    <source>
        <dbReference type="ARBA" id="ARBA00023136"/>
    </source>
</evidence>
<gene>
    <name evidence="9" type="ORF">C7R54_00575</name>
</gene>
<feature type="transmembrane region" description="Helical" evidence="7">
    <location>
        <begin position="109"/>
        <end position="125"/>
    </location>
</feature>
<feature type="chain" id="PRO_5020215847" evidence="8">
    <location>
        <begin position="50"/>
        <end position="355"/>
    </location>
</feature>
<feature type="transmembrane region" description="Helical" evidence="7">
    <location>
        <begin position="69"/>
        <end position="88"/>
    </location>
</feature>
<evidence type="ECO:0000256" key="7">
    <source>
        <dbReference type="SAM" id="Phobius"/>
    </source>
</evidence>
<keyword evidence="10" id="KW-1185">Reference proteome</keyword>
<feature type="transmembrane region" description="Helical" evidence="7">
    <location>
        <begin position="186"/>
        <end position="208"/>
    </location>
</feature>
<feature type="transmembrane region" description="Helical" evidence="7">
    <location>
        <begin position="145"/>
        <end position="165"/>
    </location>
</feature>
<keyword evidence="3 7" id="KW-0812">Transmembrane</keyword>
<name>A0A4Q1HQH4_9BURK</name>
<keyword evidence="8" id="KW-0732">Signal</keyword>
<dbReference type="GO" id="GO:0005886">
    <property type="term" value="C:plasma membrane"/>
    <property type="evidence" value="ECO:0007669"/>
    <property type="project" value="UniProtKB-SubCell"/>
</dbReference>
<feature type="region of interest" description="Disordered" evidence="6">
    <location>
        <begin position="335"/>
        <end position="355"/>
    </location>
</feature>
<feature type="transmembrane region" description="Helical" evidence="7">
    <location>
        <begin position="254"/>
        <end position="280"/>
    </location>
</feature>